<keyword evidence="3" id="KW-1185">Reference proteome</keyword>
<evidence type="ECO:0000256" key="1">
    <source>
        <dbReference type="SAM" id="MobiDB-lite"/>
    </source>
</evidence>
<dbReference type="AlphaFoldDB" id="A0A917NRF0"/>
<name>A0A917NRF0_9PROT</name>
<sequence>MRAGRTIPDWRTDRDPAIGQRGLRGWLRPRRGLRCSDRPDGVFGWRRGRTIDHPWFGLAIDDAWQGRFRRLHGGGAAEGQQGEQRGGRAIATGHGVGPMLEQIAIRRNHQIE</sequence>
<reference evidence="2" key="2">
    <citation type="submission" date="2020-09" db="EMBL/GenBank/DDBJ databases">
        <authorList>
            <person name="Sun Q."/>
            <person name="Zhou Y."/>
        </authorList>
    </citation>
    <scope>NUCLEOTIDE SEQUENCE</scope>
    <source>
        <strain evidence="2">CGMCC 1.3617</strain>
    </source>
</reference>
<feature type="region of interest" description="Disordered" evidence="1">
    <location>
        <begin position="73"/>
        <end position="95"/>
    </location>
</feature>
<proteinExistence type="predicted"/>
<dbReference type="EMBL" id="BMKW01000007">
    <property type="protein sequence ID" value="GGJ21304.1"/>
    <property type="molecule type" value="Genomic_DNA"/>
</dbReference>
<protein>
    <submittedName>
        <fullName evidence="2">Uncharacterized protein</fullName>
    </submittedName>
</protein>
<accession>A0A917NRF0</accession>
<dbReference type="Proteomes" id="UP000661507">
    <property type="component" value="Unassembled WGS sequence"/>
</dbReference>
<evidence type="ECO:0000313" key="3">
    <source>
        <dbReference type="Proteomes" id="UP000661507"/>
    </source>
</evidence>
<gene>
    <name evidence="2" type="ORF">GCM10011320_30710</name>
</gene>
<organism evidence="2 3">
    <name type="scientific">Neoroseomonas lacus</name>
    <dbReference type="NCBI Taxonomy" id="287609"/>
    <lineage>
        <taxon>Bacteria</taxon>
        <taxon>Pseudomonadati</taxon>
        <taxon>Pseudomonadota</taxon>
        <taxon>Alphaproteobacteria</taxon>
        <taxon>Acetobacterales</taxon>
        <taxon>Acetobacteraceae</taxon>
        <taxon>Neoroseomonas</taxon>
    </lineage>
</organism>
<comment type="caution">
    <text evidence="2">The sequence shown here is derived from an EMBL/GenBank/DDBJ whole genome shotgun (WGS) entry which is preliminary data.</text>
</comment>
<reference evidence="2" key="1">
    <citation type="journal article" date="2014" name="Int. J. Syst. Evol. Microbiol.">
        <title>Complete genome sequence of Corynebacterium casei LMG S-19264T (=DSM 44701T), isolated from a smear-ripened cheese.</title>
        <authorList>
            <consortium name="US DOE Joint Genome Institute (JGI-PGF)"/>
            <person name="Walter F."/>
            <person name="Albersmeier A."/>
            <person name="Kalinowski J."/>
            <person name="Ruckert C."/>
        </authorList>
    </citation>
    <scope>NUCLEOTIDE SEQUENCE</scope>
    <source>
        <strain evidence="2">CGMCC 1.3617</strain>
    </source>
</reference>
<evidence type="ECO:0000313" key="2">
    <source>
        <dbReference type="EMBL" id="GGJ21304.1"/>
    </source>
</evidence>
<feature type="compositionally biased region" description="Low complexity" evidence="1">
    <location>
        <begin position="78"/>
        <end position="89"/>
    </location>
</feature>